<accession>A0ABD7S0E9</accession>
<evidence type="ECO:0000256" key="1">
    <source>
        <dbReference type="SAM" id="MobiDB-lite"/>
    </source>
</evidence>
<evidence type="ECO:0000313" key="2">
    <source>
        <dbReference type="EMBL" id="TRO19384.1"/>
    </source>
</evidence>
<evidence type="ECO:0000313" key="3">
    <source>
        <dbReference type="Proteomes" id="UP000317327"/>
    </source>
</evidence>
<gene>
    <name evidence="2" type="ORF">EQ836_07615</name>
</gene>
<sequence>MTARRPIVSADGRRRQLPPGDTLQGVPAYLPAYQAGGAMLKLALNLDYSLTVALAGGGSLSVQVVLNG</sequence>
<organism evidence="2 3">
    <name type="scientific">Ectopseudomonas mendocina</name>
    <name type="common">Pseudomonas mendocina</name>
    <dbReference type="NCBI Taxonomy" id="300"/>
    <lineage>
        <taxon>Bacteria</taxon>
        <taxon>Pseudomonadati</taxon>
        <taxon>Pseudomonadota</taxon>
        <taxon>Gammaproteobacteria</taxon>
        <taxon>Pseudomonadales</taxon>
        <taxon>Pseudomonadaceae</taxon>
        <taxon>Ectopseudomonas</taxon>
    </lineage>
</organism>
<protein>
    <submittedName>
        <fullName evidence="2">Uncharacterized protein</fullName>
    </submittedName>
</protein>
<dbReference type="AlphaFoldDB" id="A0ABD7S0E9"/>
<comment type="caution">
    <text evidence="2">The sequence shown here is derived from an EMBL/GenBank/DDBJ whole genome shotgun (WGS) entry which is preliminary data.</text>
</comment>
<dbReference type="RefSeq" id="WP_143500927.1">
    <property type="nucleotide sequence ID" value="NZ_SCFV01000003.1"/>
</dbReference>
<dbReference type="EMBL" id="SCFV01000003">
    <property type="protein sequence ID" value="TRO19384.1"/>
    <property type="molecule type" value="Genomic_DNA"/>
</dbReference>
<proteinExistence type="predicted"/>
<reference evidence="2 3" key="1">
    <citation type="submission" date="2019-01" db="EMBL/GenBank/DDBJ databases">
        <title>Whole genome shotgun sequencing of Pseudomonas spp. isolated by its ability to degrade furfural.</title>
        <authorList>
            <person name="Donoso R."/>
            <person name="Farkas C."/>
            <person name="Villegas P."/>
            <person name="Gonzales-Toro F."/>
            <person name="Guajardo-Parra M."/>
            <person name="Araya-Nail M."/>
            <person name="Morgante V."/>
            <person name="Perez-Pantoja D."/>
        </authorList>
    </citation>
    <scope>NUCLEOTIDE SEQUENCE [LARGE SCALE GENOMIC DNA]</scope>
    <source>
        <strain evidence="2 3">VN231</strain>
    </source>
</reference>
<feature type="region of interest" description="Disordered" evidence="1">
    <location>
        <begin position="1"/>
        <end position="21"/>
    </location>
</feature>
<dbReference type="Proteomes" id="UP000317327">
    <property type="component" value="Unassembled WGS sequence"/>
</dbReference>
<name>A0ABD7S0E9_ECTME</name>